<comment type="caution">
    <text evidence="1">The sequence shown here is derived from an EMBL/GenBank/DDBJ whole genome shotgun (WGS) entry which is preliminary data.</text>
</comment>
<reference evidence="1" key="1">
    <citation type="submission" date="2016-08" db="EMBL/GenBank/DDBJ databases">
        <authorList>
            <person name="Ngugi D.K."/>
            <person name="Miyake S."/>
            <person name="Stingl U."/>
        </authorList>
    </citation>
    <scope>NUCLEOTIDE SEQUENCE</scope>
    <source>
        <strain evidence="1">SCG-B11WGA-EpuloA1</strain>
    </source>
</reference>
<keyword evidence="2" id="KW-1185">Reference proteome</keyword>
<evidence type="ECO:0000313" key="2">
    <source>
        <dbReference type="Proteomes" id="UP000188605"/>
    </source>
</evidence>
<protein>
    <submittedName>
        <fullName evidence="1">Chorismate synthase</fullName>
    </submittedName>
</protein>
<dbReference type="Proteomes" id="UP000188605">
    <property type="component" value="Unassembled WGS sequence"/>
</dbReference>
<gene>
    <name evidence="1" type="ORF">AN396_08695</name>
</gene>
<accession>A0ACC8XAJ6</accession>
<proteinExistence type="predicted"/>
<organism evidence="1 2">
    <name type="scientific">Candidatus Epulonipiscium fishelsonii</name>
    <dbReference type="NCBI Taxonomy" id="77094"/>
    <lineage>
        <taxon>Bacteria</taxon>
        <taxon>Bacillati</taxon>
        <taxon>Bacillota</taxon>
        <taxon>Clostridia</taxon>
        <taxon>Lachnospirales</taxon>
        <taxon>Lachnospiraceae</taxon>
        <taxon>Candidatus Epulonipiscium</taxon>
    </lineage>
</organism>
<evidence type="ECO:0000313" key="1">
    <source>
        <dbReference type="EMBL" id="ONI39471.1"/>
    </source>
</evidence>
<dbReference type="EMBL" id="LJDB01000064">
    <property type="protein sequence ID" value="ONI39471.1"/>
    <property type="molecule type" value="Genomic_DNA"/>
</dbReference>
<sequence length="358" mass="38166">MNSSFGKNINISLFGESHGKGIGVVIQGLPAGIKLDVEQINNEMSRRAPGKDALSTTRKESDIPKIQSGIFEGYTTGAPLAIVIENSDTKSKDYSILKSHMRPGHADYPGNIRYGGFNDYRGGGHFSGRLTAPIVFAGAVAKQILKSQGITIGAHISQIGNVLDKKFDAVNIDEKELTALLSKELPVLNDENIVKMKDEILLAKQEGDSVGGKIECAIIGTKAGIGNPFFDSVESTISHLAFSVPAVKGINFGIGENFANMRGSCANDEYCLTGGEIKTRTNNNGGITGGITNGMPIIFEVVIKPTPSISKEQRTVDITSKTETTLEITGRHDPCIVQRAVVVIEAIAAIGILELIKI</sequence>
<name>A0ACC8XAJ6_9FIRM</name>